<dbReference type="PANTHER" id="PTHR18359">
    <property type="entry name" value="WD-REPEAT PROTEIN-RELATED"/>
    <property type="match status" value="1"/>
</dbReference>
<protein>
    <submittedName>
        <fullName evidence="8">WD40-repeat-containing domain protein</fullName>
    </submittedName>
</protein>
<dbReference type="AlphaFoldDB" id="A0A4P9XP54"/>
<comment type="subcellular location">
    <subcellularLocation>
        <location evidence="1">Nucleus</location>
        <location evidence="1">Nucleolus</location>
    </subcellularLocation>
</comment>
<evidence type="ECO:0000256" key="5">
    <source>
        <dbReference type="ARBA" id="ARBA00023242"/>
    </source>
</evidence>
<feature type="region of interest" description="Disordered" evidence="7">
    <location>
        <begin position="65"/>
        <end position="86"/>
    </location>
</feature>
<evidence type="ECO:0000256" key="4">
    <source>
        <dbReference type="ARBA" id="ARBA00022737"/>
    </source>
</evidence>
<dbReference type="STRING" id="78915.A0A4P9XP54"/>
<keyword evidence="4" id="KW-0677">Repeat</keyword>
<name>A0A4P9XP54_9FUNG</name>
<dbReference type="Pfam" id="PF00400">
    <property type="entry name" value="WD40"/>
    <property type="match status" value="1"/>
</dbReference>
<reference evidence="9" key="1">
    <citation type="journal article" date="2018" name="Nat. Microbiol.">
        <title>Leveraging single-cell genomics to expand the fungal tree of life.</title>
        <authorList>
            <person name="Ahrendt S.R."/>
            <person name="Quandt C.A."/>
            <person name="Ciobanu D."/>
            <person name="Clum A."/>
            <person name="Salamov A."/>
            <person name="Andreopoulos B."/>
            <person name="Cheng J.F."/>
            <person name="Woyke T."/>
            <person name="Pelin A."/>
            <person name="Henrissat B."/>
            <person name="Reynolds N.K."/>
            <person name="Benny G.L."/>
            <person name="Smith M.E."/>
            <person name="James T.Y."/>
            <person name="Grigoriev I.V."/>
        </authorList>
    </citation>
    <scope>NUCLEOTIDE SEQUENCE [LARGE SCALE GENOMIC DNA]</scope>
    <source>
        <strain evidence="9">RSA 1356</strain>
    </source>
</reference>
<dbReference type="GO" id="GO:0032040">
    <property type="term" value="C:small-subunit processome"/>
    <property type="evidence" value="ECO:0007669"/>
    <property type="project" value="TreeGrafter"/>
</dbReference>
<proteinExistence type="inferred from homology"/>
<keyword evidence="2" id="KW-0698">rRNA processing</keyword>
<dbReference type="Proteomes" id="UP000271241">
    <property type="component" value="Unassembled WGS sequence"/>
</dbReference>
<dbReference type="InterPro" id="IPR036322">
    <property type="entry name" value="WD40_repeat_dom_sf"/>
</dbReference>
<dbReference type="InterPro" id="IPR045161">
    <property type="entry name" value="Utp18"/>
</dbReference>
<sequence length="439" mass="48989">MIAPLGAKAAWEDEDDVQLRVSLTDRNRLRKLRQTEEETAVAGDEYQRRLRQQFQRVHPKPKWALTATERASRGAGHDLDEDDSDAEMEVEEDASNALGLLQQSSRLLAKASRRLATGRLEVERVKDANQKAYSKMAVQSVEFHPNGQVLLAAGPDKTLRLFQVDGKHNDKIQSVVFKDMPISRARFDHAGKRIVATGRRPFFYVFDVEAGQVSRVPQVRPSSASKMSPDRFEISPDDRFIAFIAKGGVIDLMSLETKRWVGDVRVNRGVADIAWSGDGRHLYVLSTEAEVYRWDVDTLRCTHRFRDDGGFGPTALAVSANDQYLAIGSNSGMVNVYDRTVNDSATPKPLKTLGQLTTPVLGLKFSSDAQILCTYSRGKKDQLRMIHLPSLTAFSNWPTPATPLSYVHAVSFSPNTGYVAVGNDKGRVILYRLKHYGRA</sequence>
<evidence type="ECO:0000256" key="1">
    <source>
        <dbReference type="ARBA" id="ARBA00004604"/>
    </source>
</evidence>
<evidence type="ECO:0000256" key="6">
    <source>
        <dbReference type="ARBA" id="ARBA00025767"/>
    </source>
</evidence>
<gene>
    <name evidence="8" type="ORF">THASP1DRAFT_16614</name>
</gene>
<comment type="similarity">
    <text evidence="6">Belongs to the WD repeat UTP18 family.</text>
</comment>
<evidence type="ECO:0000313" key="8">
    <source>
        <dbReference type="EMBL" id="RKP07748.1"/>
    </source>
</evidence>
<keyword evidence="5" id="KW-0539">Nucleus</keyword>
<evidence type="ECO:0000256" key="3">
    <source>
        <dbReference type="ARBA" id="ARBA00022574"/>
    </source>
</evidence>
<dbReference type="Gene3D" id="2.130.10.10">
    <property type="entry name" value="YVTN repeat-like/Quinoprotein amine dehydrogenase"/>
    <property type="match status" value="1"/>
</dbReference>
<evidence type="ECO:0000256" key="2">
    <source>
        <dbReference type="ARBA" id="ARBA00022552"/>
    </source>
</evidence>
<dbReference type="SUPFAM" id="SSF50978">
    <property type="entry name" value="WD40 repeat-like"/>
    <property type="match status" value="1"/>
</dbReference>
<dbReference type="InterPro" id="IPR015943">
    <property type="entry name" value="WD40/YVTN_repeat-like_dom_sf"/>
</dbReference>
<dbReference type="SMART" id="SM00320">
    <property type="entry name" value="WD40"/>
    <property type="match status" value="5"/>
</dbReference>
<dbReference type="InterPro" id="IPR001680">
    <property type="entry name" value="WD40_rpt"/>
</dbReference>
<dbReference type="EMBL" id="KZ992677">
    <property type="protein sequence ID" value="RKP07748.1"/>
    <property type="molecule type" value="Genomic_DNA"/>
</dbReference>
<keyword evidence="9" id="KW-1185">Reference proteome</keyword>
<evidence type="ECO:0000256" key="7">
    <source>
        <dbReference type="SAM" id="MobiDB-lite"/>
    </source>
</evidence>
<accession>A0A4P9XP54</accession>
<organism evidence="8 9">
    <name type="scientific">Thamnocephalis sphaerospora</name>
    <dbReference type="NCBI Taxonomy" id="78915"/>
    <lineage>
        <taxon>Eukaryota</taxon>
        <taxon>Fungi</taxon>
        <taxon>Fungi incertae sedis</taxon>
        <taxon>Zoopagomycota</taxon>
        <taxon>Zoopagomycotina</taxon>
        <taxon>Zoopagomycetes</taxon>
        <taxon>Zoopagales</taxon>
        <taxon>Sigmoideomycetaceae</taxon>
        <taxon>Thamnocephalis</taxon>
    </lineage>
</organism>
<dbReference type="GO" id="GO:0034388">
    <property type="term" value="C:Pwp2p-containing subcomplex of 90S preribosome"/>
    <property type="evidence" value="ECO:0007669"/>
    <property type="project" value="TreeGrafter"/>
</dbReference>
<dbReference type="OrthoDB" id="1935146at2759"/>
<keyword evidence="3" id="KW-0853">WD repeat</keyword>
<dbReference type="PANTHER" id="PTHR18359:SF0">
    <property type="entry name" value="U3 SMALL NUCLEOLAR RNA-ASSOCIATED PROTEIN 18 HOMOLOG"/>
    <property type="match status" value="1"/>
</dbReference>
<dbReference type="GO" id="GO:0006364">
    <property type="term" value="P:rRNA processing"/>
    <property type="evidence" value="ECO:0007669"/>
    <property type="project" value="UniProtKB-KW"/>
</dbReference>
<evidence type="ECO:0000313" key="9">
    <source>
        <dbReference type="Proteomes" id="UP000271241"/>
    </source>
</evidence>